<keyword evidence="7 8" id="KW-0472">Membrane</keyword>
<evidence type="ECO:0000259" key="9">
    <source>
        <dbReference type="PROSITE" id="PS50928"/>
    </source>
</evidence>
<feature type="transmembrane region" description="Helical" evidence="8">
    <location>
        <begin position="208"/>
        <end position="230"/>
    </location>
</feature>
<evidence type="ECO:0000256" key="8">
    <source>
        <dbReference type="RuleBase" id="RU363032"/>
    </source>
</evidence>
<dbReference type="PROSITE" id="PS50928">
    <property type="entry name" value="ABC_TM1"/>
    <property type="match status" value="2"/>
</dbReference>
<accession>A0ABU5PPX2</accession>
<evidence type="ECO:0000256" key="1">
    <source>
        <dbReference type="ARBA" id="ARBA00004429"/>
    </source>
</evidence>
<keyword evidence="6 8" id="KW-1133">Transmembrane helix</keyword>
<comment type="caution">
    <text evidence="10">The sequence shown here is derived from an EMBL/GenBank/DDBJ whole genome shotgun (WGS) entry which is preliminary data.</text>
</comment>
<dbReference type="Gene3D" id="1.10.3720.10">
    <property type="entry name" value="MetI-like"/>
    <property type="match status" value="2"/>
</dbReference>
<evidence type="ECO:0000313" key="10">
    <source>
        <dbReference type="EMBL" id="MEA3571717.1"/>
    </source>
</evidence>
<evidence type="ECO:0000313" key="11">
    <source>
        <dbReference type="Proteomes" id="UP001292216"/>
    </source>
</evidence>
<dbReference type="PANTHER" id="PTHR43357">
    <property type="entry name" value="INNER MEMBRANE ABC TRANSPORTER PERMEASE PROTEIN YDCV"/>
    <property type="match status" value="1"/>
</dbReference>
<feature type="transmembrane region" description="Helical" evidence="8">
    <location>
        <begin position="147"/>
        <end position="171"/>
    </location>
</feature>
<keyword evidence="4" id="KW-0997">Cell inner membrane</keyword>
<feature type="domain" description="ABC transmembrane type-1" evidence="9">
    <location>
        <begin position="363"/>
        <end position="559"/>
    </location>
</feature>
<dbReference type="Proteomes" id="UP001292216">
    <property type="component" value="Unassembled WGS sequence"/>
</dbReference>
<feature type="transmembrane region" description="Helical" evidence="8">
    <location>
        <begin position="363"/>
        <end position="383"/>
    </location>
</feature>
<dbReference type="CDD" id="cd06261">
    <property type="entry name" value="TM_PBP2"/>
    <property type="match status" value="2"/>
</dbReference>
<keyword evidence="5 8" id="KW-0812">Transmembrane</keyword>
<feature type="transmembrane region" description="Helical" evidence="8">
    <location>
        <begin position="254"/>
        <end position="274"/>
    </location>
</feature>
<feature type="transmembrane region" description="Helical" evidence="8">
    <location>
        <begin position="404"/>
        <end position="423"/>
    </location>
</feature>
<dbReference type="PANTHER" id="PTHR43357:SF4">
    <property type="entry name" value="INNER MEMBRANE ABC TRANSPORTER PERMEASE PROTEIN YDCV"/>
    <property type="match status" value="1"/>
</dbReference>
<evidence type="ECO:0000256" key="5">
    <source>
        <dbReference type="ARBA" id="ARBA00022692"/>
    </source>
</evidence>
<feature type="transmembrane region" description="Helical" evidence="8">
    <location>
        <begin position="72"/>
        <end position="92"/>
    </location>
</feature>
<protein>
    <submittedName>
        <fullName evidence="10">Iron ABC transporter permease</fullName>
    </submittedName>
</protein>
<dbReference type="RefSeq" id="WP_260070433.1">
    <property type="nucleotide sequence ID" value="NZ_CBCSKM010000009.1"/>
</dbReference>
<comment type="subcellular location">
    <subcellularLocation>
        <location evidence="1">Cell inner membrane</location>
        <topology evidence="1">Multi-pass membrane protein</topology>
    </subcellularLocation>
    <subcellularLocation>
        <location evidence="8">Cell membrane</location>
        <topology evidence="8">Multi-pass membrane protein</topology>
    </subcellularLocation>
</comment>
<evidence type="ECO:0000256" key="7">
    <source>
        <dbReference type="ARBA" id="ARBA00023136"/>
    </source>
</evidence>
<comment type="similarity">
    <text evidence="8">Belongs to the binding-protein-dependent transport system permease family.</text>
</comment>
<feature type="transmembrane region" description="Helical" evidence="8">
    <location>
        <begin position="304"/>
        <end position="329"/>
    </location>
</feature>
<feature type="transmembrane region" description="Helical" evidence="8">
    <location>
        <begin position="104"/>
        <end position="127"/>
    </location>
</feature>
<proteinExistence type="inferred from homology"/>
<evidence type="ECO:0000256" key="2">
    <source>
        <dbReference type="ARBA" id="ARBA00022448"/>
    </source>
</evidence>
<dbReference type="InterPro" id="IPR035906">
    <property type="entry name" value="MetI-like_sf"/>
</dbReference>
<gene>
    <name evidence="10" type="ORF">U9M73_17360</name>
</gene>
<dbReference type="EMBL" id="JAYERP010000001">
    <property type="protein sequence ID" value="MEA3571717.1"/>
    <property type="molecule type" value="Genomic_DNA"/>
</dbReference>
<feature type="transmembrane region" description="Helical" evidence="8">
    <location>
        <begin position="487"/>
        <end position="508"/>
    </location>
</feature>
<feature type="transmembrane region" description="Helical" evidence="8">
    <location>
        <begin position="546"/>
        <end position="564"/>
    </location>
</feature>
<keyword evidence="11" id="KW-1185">Reference proteome</keyword>
<name>A0ABU5PPX2_9BACL</name>
<feature type="transmembrane region" description="Helical" evidence="8">
    <location>
        <begin position="429"/>
        <end position="449"/>
    </location>
</feature>
<feature type="transmembrane region" description="Helical" evidence="8">
    <location>
        <begin position="12"/>
        <end position="34"/>
    </location>
</feature>
<organism evidence="10 11">
    <name type="scientific">Paenibacillus phoenicis</name>
    <dbReference type="NCBI Taxonomy" id="554117"/>
    <lineage>
        <taxon>Bacteria</taxon>
        <taxon>Bacillati</taxon>
        <taxon>Bacillota</taxon>
        <taxon>Bacilli</taxon>
        <taxon>Bacillales</taxon>
        <taxon>Paenibacillaceae</taxon>
        <taxon>Paenibacillus</taxon>
    </lineage>
</organism>
<reference evidence="10 11" key="1">
    <citation type="submission" date="2023-12" db="EMBL/GenBank/DDBJ databases">
        <title>Whole genome sequencing of Paenibacillus phoenicis isolated from the Phoenix Mars Lander spacecraft assembly facility.</title>
        <authorList>
            <person name="Garcia A."/>
            <person name="Venkateswaran K."/>
        </authorList>
    </citation>
    <scope>NUCLEOTIDE SEQUENCE [LARGE SCALE GENOMIC DNA]</scope>
    <source>
        <strain evidence="10 11">3PO2SA</strain>
    </source>
</reference>
<sequence>MSVQTLKHRFRSIHYGQLLLYVLLAWFIIAFLIYPNLNIYYEIFFKNGSFSLDAVHKLLSSKRAMSSLSNSFILAISLVITVNVVGITLVLLTEYFQIKGAKILKLGFFTTLLYHGVVVASSYKFAYGENGFITKVLSALFPAFNTGWFHGYWAVLFVMTFACTSNHILFLGNAIRKVDFQTIEAARGMGASTFYILRRVVLPVLKPTIFALTILTFLTGLGAMSAPLILGGTEFQTITPMILTFSKSSTSKDLAALLALVLGLATIILLSIMIRFEKQGNYMSVSKVKSVLVKQKINHKFGNFITHLIGYVLFVIYLIPVTLIVIFSFTDSQSIATSTIHFDSFTLENYGRLFTTMSAFKPYLVSILYAAAASVVVVALALFASRILHKHKNSKLAAALEYSLLIPWVLPSTLIAIGLVVTYNVPRLVTGNTVLTGTLWMLLIGYVIIHIPFTMRMVKASFFSLDSNLEDASKNLGAKSFYTFRKVLLPIILPSTLAVLALNFIKILDDYDLTVFLYHPVYQTLGIVIKSSTDAEAGVAARAMSLVYSVVLMIMSGITMYFVYGRGNKDK</sequence>
<keyword evidence="2 8" id="KW-0813">Transport</keyword>
<keyword evidence="3" id="KW-1003">Cell membrane</keyword>
<evidence type="ECO:0000256" key="6">
    <source>
        <dbReference type="ARBA" id="ARBA00022989"/>
    </source>
</evidence>
<evidence type="ECO:0000256" key="4">
    <source>
        <dbReference type="ARBA" id="ARBA00022519"/>
    </source>
</evidence>
<dbReference type="Pfam" id="PF00528">
    <property type="entry name" value="BPD_transp_1"/>
    <property type="match status" value="2"/>
</dbReference>
<dbReference type="InterPro" id="IPR000515">
    <property type="entry name" value="MetI-like"/>
</dbReference>
<dbReference type="SUPFAM" id="SSF161098">
    <property type="entry name" value="MetI-like"/>
    <property type="match status" value="2"/>
</dbReference>
<evidence type="ECO:0000256" key="3">
    <source>
        <dbReference type="ARBA" id="ARBA00022475"/>
    </source>
</evidence>
<feature type="domain" description="ABC transmembrane type-1" evidence="9">
    <location>
        <begin position="68"/>
        <end position="273"/>
    </location>
</feature>